<dbReference type="CDD" id="cd13905">
    <property type="entry name" value="CuRO_3_tcLLC2_insect_like"/>
    <property type="match status" value="1"/>
</dbReference>
<dbReference type="EMBL" id="KQ759888">
    <property type="protein sequence ID" value="OAD62113.1"/>
    <property type="molecule type" value="Genomic_DNA"/>
</dbReference>
<dbReference type="Proteomes" id="UP000250275">
    <property type="component" value="Unassembled WGS sequence"/>
</dbReference>
<accession>A0A310SW68</accession>
<evidence type="ECO:0000259" key="4">
    <source>
        <dbReference type="Pfam" id="PF00394"/>
    </source>
</evidence>
<feature type="domain" description="Plastocyanin-like" evidence="4">
    <location>
        <begin position="198"/>
        <end position="345"/>
    </location>
</feature>
<dbReference type="InterPro" id="IPR011707">
    <property type="entry name" value="Cu-oxidase-like_N"/>
</dbReference>
<dbReference type="FunFam" id="2.60.40.420:FF:000045">
    <property type="entry name" value="Laccase 2"/>
    <property type="match status" value="1"/>
</dbReference>
<dbReference type="SUPFAM" id="SSF49503">
    <property type="entry name" value="Cupredoxins"/>
    <property type="match status" value="3"/>
</dbReference>
<dbReference type="CDD" id="cd13858">
    <property type="entry name" value="CuRO_1_tcLCC2_insect_like"/>
    <property type="match status" value="1"/>
</dbReference>
<dbReference type="Pfam" id="PF00394">
    <property type="entry name" value="Cu-oxidase"/>
    <property type="match status" value="1"/>
</dbReference>
<comment type="similarity">
    <text evidence="1">Belongs to the multicopper oxidase family.</text>
</comment>
<dbReference type="GO" id="GO:0005507">
    <property type="term" value="F:copper ion binding"/>
    <property type="evidence" value="ECO:0007669"/>
    <property type="project" value="InterPro"/>
</dbReference>
<dbReference type="GO" id="GO:0005886">
    <property type="term" value="C:plasma membrane"/>
    <property type="evidence" value="ECO:0007669"/>
    <property type="project" value="TreeGrafter"/>
</dbReference>
<evidence type="ECO:0000259" key="6">
    <source>
        <dbReference type="Pfam" id="PF07732"/>
    </source>
</evidence>
<dbReference type="PROSITE" id="PS00080">
    <property type="entry name" value="MULTICOPPER_OXIDASE2"/>
    <property type="match status" value="1"/>
</dbReference>
<organism evidence="7 8">
    <name type="scientific">Eufriesea mexicana</name>
    <dbReference type="NCBI Taxonomy" id="516756"/>
    <lineage>
        <taxon>Eukaryota</taxon>
        <taxon>Metazoa</taxon>
        <taxon>Ecdysozoa</taxon>
        <taxon>Arthropoda</taxon>
        <taxon>Hexapoda</taxon>
        <taxon>Insecta</taxon>
        <taxon>Pterygota</taxon>
        <taxon>Neoptera</taxon>
        <taxon>Endopterygota</taxon>
        <taxon>Hymenoptera</taxon>
        <taxon>Apocrita</taxon>
        <taxon>Aculeata</taxon>
        <taxon>Apoidea</taxon>
        <taxon>Anthophila</taxon>
        <taxon>Apidae</taxon>
        <taxon>Eufriesea</taxon>
    </lineage>
</organism>
<dbReference type="InterPro" id="IPR008972">
    <property type="entry name" value="Cupredoxin"/>
</dbReference>
<dbReference type="AlphaFoldDB" id="A0A310SW68"/>
<evidence type="ECO:0000313" key="8">
    <source>
        <dbReference type="Proteomes" id="UP000250275"/>
    </source>
</evidence>
<protein>
    <submittedName>
        <fullName evidence="7">Laccase-5</fullName>
    </submittedName>
</protein>
<keyword evidence="8" id="KW-1185">Reference proteome</keyword>
<dbReference type="FunFam" id="2.60.40.420:FF:000031">
    <property type="entry name" value="Laccase-2 isoform A"/>
    <property type="match status" value="1"/>
</dbReference>
<dbReference type="GO" id="GO:0016491">
    <property type="term" value="F:oxidoreductase activity"/>
    <property type="evidence" value="ECO:0007669"/>
    <property type="project" value="UniProtKB-KW"/>
</dbReference>
<dbReference type="PROSITE" id="PS00079">
    <property type="entry name" value="MULTICOPPER_OXIDASE1"/>
    <property type="match status" value="1"/>
</dbReference>
<reference evidence="7 8" key="1">
    <citation type="submission" date="2015-07" db="EMBL/GenBank/DDBJ databases">
        <title>The genome of Eufriesea mexicana.</title>
        <authorList>
            <person name="Pan H."/>
            <person name="Kapheim K."/>
        </authorList>
    </citation>
    <scope>NUCLEOTIDE SEQUENCE [LARGE SCALE GENOMIC DNA]</scope>
    <source>
        <strain evidence="7">0111107269</strain>
        <tissue evidence="7">Whole body</tissue>
    </source>
</reference>
<dbReference type="InterPro" id="IPR033138">
    <property type="entry name" value="Cu_oxidase_CS"/>
</dbReference>
<dbReference type="PANTHER" id="PTHR11709:SF232">
    <property type="entry name" value="STRAW, ISOFORM G"/>
    <property type="match status" value="1"/>
</dbReference>
<evidence type="ECO:0000256" key="3">
    <source>
        <dbReference type="ARBA" id="ARBA00023002"/>
    </source>
</evidence>
<keyword evidence="2" id="KW-0479">Metal-binding</keyword>
<dbReference type="Pfam" id="PF07731">
    <property type="entry name" value="Cu-oxidase_2"/>
    <property type="match status" value="1"/>
</dbReference>
<feature type="domain" description="Plastocyanin-like" evidence="6">
    <location>
        <begin position="70"/>
        <end position="182"/>
    </location>
</feature>
<dbReference type="CDD" id="cd13884">
    <property type="entry name" value="CuRO_2_tcLCC_insect_like"/>
    <property type="match status" value="1"/>
</dbReference>
<dbReference type="GO" id="GO:0006826">
    <property type="term" value="P:iron ion transport"/>
    <property type="evidence" value="ECO:0007669"/>
    <property type="project" value="TreeGrafter"/>
</dbReference>
<dbReference type="InterPro" id="IPR002355">
    <property type="entry name" value="Cu_oxidase_Cu_BS"/>
</dbReference>
<dbReference type="InterPro" id="IPR001117">
    <property type="entry name" value="Cu-oxidase_2nd"/>
</dbReference>
<proteinExistence type="inferred from homology"/>
<evidence type="ECO:0000313" key="7">
    <source>
        <dbReference type="EMBL" id="OAD62113.1"/>
    </source>
</evidence>
<evidence type="ECO:0000259" key="5">
    <source>
        <dbReference type="Pfam" id="PF07731"/>
    </source>
</evidence>
<name>A0A310SW68_9HYME</name>
<gene>
    <name evidence="7" type="ORF">WN48_06968</name>
</gene>
<sequence>MESIDESSCLNDELREDSDLSNAVECARTCKLGETKTCYYKFVIERYPINGQACSLCMPNATNTLCPNCQCAPGDGTQRIALTVNRMIPGPSIQVCEGDYIVVDVMNMLKSDSVTIHWHGLFQQGSPYYDGVPHLTQCPIIVQNTFRYQFYANNCGTHFWHAHTSTQKLDGLFGSFIVREPAQNEPYAKLYDYDLANHVIIVNDWLREESTSRLPGRRAGETGRNADTFLINGKGGFIDSDGETTNIPYDVITVDANKRYRFRFINSFCTVCSGQLTVEGHDLTVIAIDGQLIEPVTVDSIVSLAGERYDFVINTNKTPSAYWIQIRGLNSCASILQLAVLQYVGELSTPSTNEPTSTDPLPAGIVSQFLYFMQKSLNVAATNCDVPNADEICASDLKSALPIDPGILKKEPDVKLYLSIGMQSYKPDETFVPNQYQNYLVLSQNKTMITTLNNITSDSPSAPPLSQFDDVAEEEFCSVDNLPSNCTSSEPCTCIHLIKIPLDSIVEINVIDEFNAQSVRHAFHLHGFAFNVIALGQPLGPTSDENPRITLDYFKQLEENDLIEKDLISPPGKDTIPVPNNGYAVLRFRASNAGYWLFHCHQIFHQIAGMEVIFQVGEVRDIPSVPKNFPRCGNYKPAIQVKNKDSKRKINRKQE</sequence>
<dbReference type="PANTHER" id="PTHR11709">
    <property type="entry name" value="MULTI-COPPER OXIDASE"/>
    <property type="match status" value="1"/>
</dbReference>
<dbReference type="Pfam" id="PF07732">
    <property type="entry name" value="Cu-oxidase_3"/>
    <property type="match status" value="1"/>
</dbReference>
<dbReference type="Gene3D" id="2.60.40.420">
    <property type="entry name" value="Cupredoxins - blue copper proteins"/>
    <property type="match status" value="3"/>
</dbReference>
<feature type="domain" description="Plastocyanin-like" evidence="5">
    <location>
        <begin position="478"/>
        <end position="617"/>
    </location>
</feature>
<evidence type="ECO:0000256" key="1">
    <source>
        <dbReference type="ARBA" id="ARBA00010609"/>
    </source>
</evidence>
<evidence type="ECO:0000256" key="2">
    <source>
        <dbReference type="ARBA" id="ARBA00022723"/>
    </source>
</evidence>
<dbReference type="InterPro" id="IPR045087">
    <property type="entry name" value="Cu-oxidase_fam"/>
</dbReference>
<keyword evidence="3" id="KW-0560">Oxidoreductase</keyword>
<dbReference type="InterPro" id="IPR011706">
    <property type="entry name" value="Cu-oxidase_C"/>
</dbReference>
<dbReference type="OrthoDB" id="2121828at2759"/>